<dbReference type="EMBL" id="JAOVZO020000001">
    <property type="protein sequence ID" value="MDC8011224.1"/>
    <property type="molecule type" value="Genomic_DNA"/>
</dbReference>
<evidence type="ECO:0000313" key="2">
    <source>
        <dbReference type="Proteomes" id="UP001139971"/>
    </source>
</evidence>
<keyword evidence="2" id="KW-1185">Reference proteome</keyword>
<proteinExistence type="predicted"/>
<evidence type="ECO:0000313" key="1">
    <source>
        <dbReference type="EMBL" id="MDC8011224.1"/>
    </source>
</evidence>
<organism evidence="1 2">
    <name type="scientific">Tahibacter soli</name>
    <dbReference type="NCBI Taxonomy" id="2983605"/>
    <lineage>
        <taxon>Bacteria</taxon>
        <taxon>Pseudomonadati</taxon>
        <taxon>Pseudomonadota</taxon>
        <taxon>Gammaproteobacteria</taxon>
        <taxon>Lysobacterales</taxon>
        <taxon>Rhodanobacteraceae</taxon>
        <taxon>Tahibacter</taxon>
    </lineage>
</organism>
<sequence>MIRVVMFDFAGTAVDEDRRVHHHLHGLVDTVGSFETAGGKPLRTCIVSDAAMPARAAFEAELKRLRVRATFDECLCVAADAEHVSAARSLGMPVLRFGGTGADAFDDWSQAPALIAQRVAPESEANALVAIRAHLTARGIDVASISPADANGRRMVSARIWRVLSSASDSQPLRVAVPVSATVDRAPNGALRAHIDMPTKEEIDEAANYARSLAAHGQVAAPGAPATGEATHTLEPDEHGGHKLVRRRFKAI</sequence>
<accession>A0A9X3YGH9</accession>
<gene>
    <name evidence="1" type="ORF">OD750_001545</name>
</gene>
<protein>
    <submittedName>
        <fullName evidence="1">Uncharacterized protein</fullName>
    </submittedName>
</protein>
<dbReference type="RefSeq" id="WP_263543755.1">
    <property type="nucleotide sequence ID" value="NZ_JAOVZO020000001.1"/>
</dbReference>
<comment type="caution">
    <text evidence="1">The sequence shown here is derived from an EMBL/GenBank/DDBJ whole genome shotgun (WGS) entry which is preliminary data.</text>
</comment>
<dbReference type="AlphaFoldDB" id="A0A9X3YGH9"/>
<dbReference type="Proteomes" id="UP001139971">
    <property type="component" value="Unassembled WGS sequence"/>
</dbReference>
<name>A0A9X3YGH9_9GAMM</name>
<reference evidence="1" key="1">
    <citation type="submission" date="2023-02" db="EMBL/GenBank/DDBJ databases">
        <title>Tahibacter soli sp. nov. isolated from soil.</title>
        <authorList>
            <person name="Baek J.H."/>
            <person name="Lee J.K."/>
            <person name="Choi D.G."/>
            <person name="Jeon C.O."/>
        </authorList>
    </citation>
    <scope>NUCLEOTIDE SEQUENCE</scope>
    <source>
        <strain evidence="1">BL</strain>
    </source>
</reference>